<dbReference type="Proteomes" id="UP000308489">
    <property type="component" value="Chromosome 1"/>
</dbReference>
<keyword evidence="3" id="KW-1185">Reference proteome</keyword>
<dbReference type="NCBIfam" id="TIGR02867">
    <property type="entry name" value="spore_II_P"/>
    <property type="match status" value="1"/>
</dbReference>
<dbReference type="InterPro" id="IPR010897">
    <property type="entry name" value="Spore_II_P"/>
</dbReference>
<name>A0A4U9RHQ8_HATHI</name>
<dbReference type="Pfam" id="PF07454">
    <property type="entry name" value="SpoIIP"/>
    <property type="match status" value="1"/>
</dbReference>
<evidence type="ECO:0000313" key="3">
    <source>
        <dbReference type="Proteomes" id="UP000308489"/>
    </source>
</evidence>
<sequence length="375" mass="42797">MSNKGVKYNIRKGKNNRCVFNRNINISQKKKIYSFFILSIFVVSILIPNRINASTGKGKNDFLYTNLIKFTFPNIKIISKDKNVNLLGLLLGKKDSEDLIKNEVSYLKNYKQNKGALDSAEQHNSDEDDKDSEALFILDDKSVTKFKDNVQEKEIVTQDSKNFKNSPFKNEKRPEKPQVLIYHSHTHEGFIPGKPQENNNEYNIVAVGETLKNNLEQNFNVNVIHDKSVHDTTYTRSYQNSGATLSKYLKQYGDFDLIIDLHRDSLNSKEPVVCKVNGENAARFMFVVATENPKYATGNKKVVENLVNISNKNYPGLIRGKSIFAYRRGMGYYNQNKSSNSVLIEMGAQCNNISEVKNTAKYLSPIIAEYLKTKK</sequence>
<keyword evidence="1" id="KW-0812">Transmembrane</keyword>
<reference evidence="2 3" key="1">
    <citation type="submission" date="2019-05" db="EMBL/GenBank/DDBJ databases">
        <authorList>
            <consortium name="Pathogen Informatics"/>
        </authorList>
    </citation>
    <scope>NUCLEOTIDE SEQUENCE [LARGE SCALE GENOMIC DNA]</scope>
    <source>
        <strain evidence="2 3">NCTC503</strain>
    </source>
</reference>
<keyword evidence="1" id="KW-1133">Transmembrane helix</keyword>
<dbReference type="KEGG" id="hhw:NCTC503_01658"/>
<proteinExistence type="predicted"/>
<keyword evidence="1" id="KW-0472">Membrane</keyword>
<dbReference type="EMBL" id="LR590481">
    <property type="protein sequence ID" value="VTQ90721.1"/>
    <property type="molecule type" value="Genomic_DNA"/>
</dbReference>
<dbReference type="AlphaFoldDB" id="A0A4U9RHQ8"/>
<organism evidence="2 3">
    <name type="scientific">Hathewaya histolytica</name>
    <name type="common">Clostridium histolyticum</name>
    <dbReference type="NCBI Taxonomy" id="1498"/>
    <lineage>
        <taxon>Bacteria</taxon>
        <taxon>Bacillati</taxon>
        <taxon>Bacillota</taxon>
        <taxon>Clostridia</taxon>
        <taxon>Eubacteriales</taxon>
        <taxon>Clostridiaceae</taxon>
        <taxon>Hathewaya</taxon>
    </lineage>
</organism>
<evidence type="ECO:0000256" key="1">
    <source>
        <dbReference type="SAM" id="Phobius"/>
    </source>
</evidence>
<evidence type="ECO:0000313" key="2">
    <source>
        <dbReference type="EMBL" id="VTQ90721.1"/>
    </source>
</evidence>
<gene>
    <name evidence="2" type="ORF">NCTC503_01658</name>
</gene>
<accession>A0A4U9RHQ8</accession>
<protein>
    <submittedName>
        <fullName evidence="2">Stage II sporulation protein P</fullName>
    </submittedName>
</protein>
<dbReference type="RefSeq" id="WP_171012020.1">
    <property type="nucleotide sequence ID" value="NZ_CBCRUQ010000005.1"/>
</dbReference>
<feature type="transmembrane region" description="Helical" evidence="1">
    <location>
        <begin position="32"/>
        <end position="51"/>
    </location>
</feature>